<organism evidence="1 2">
    <name type="scientific">Rossellomorea vietnamensis</name>
    <dbReference type="NCBI Taxonomy" id="218284"/>
    <lineage>
        <taxon>Bacteria</taxon>
        <taxon>Bacillati</taxon>
        <taxon>Bacillota</taxon>
        <taxon>Bacilli</taxon>
        <taxon>Bacillales</taxon>
        <taxon>Bacillaceae</taxon>
        <taxon>Rossellomorea</taxon>
    </lineage>
</organism>
<evidence type="ECO:0000313" key="1">
    <source>
        <dbReference type="EMBL" id="QHE62389.1"/>
    </source>
</evidence>
<proteinExistence type="predicted"/>
<dbReference type="EMBL" id="CP047394">
    <property type="protein sequence ID" value="QHE62389.1"/>
    <property type="molecule type" value="Genomic_DNA"/>
</dbReference>
<dbReference type="RefSeq" id="WP_061810232.1">
    <property type="nucleotide sequence ID" value="NZ_CP047394.1"/>
</dbReference>
<dbReference type="InterPro" id="IPR050563">
    <property type="entry name" value="4-hydroxybenzoyl-CoA_TE"/>
</dbReference>
<dbReference type="PANTHER" id="PTHR31793">
    <property type="entry name" value="4-HYDROXYBENZOYL-COA THIOESTERASE FAMILY MEMBER"/>
    <property type="match status" value="1"/>
</dbReference>
<dbReference type="PANTHER" id="PTHR31793:SF24">
    <property type="entry name" value="LONG-CHAIN ACYL-COA THIOESTERASE FADM"/>
    <property type="match status" value="1"/>
</dbReference>
<reference evidence="1 2" key="1">
    <citation type="submission" date="2019-06" db="EMBL/GenBank/DDBJ databases">
        <title>An operon consisting of a P-type ATPase gene and a transcriptional regular gene given the different cadmium resistance in Bacillus vietamensis 151-6 and Bacillus marisflavi 151-25.</title>
        <authorList>
            <person name="Yu X."/>
        </authorList>
    </citation>
    <scope>NUCLEOTIDE SEQUENCE [LARGE SCALE GENOMIC DNA]</scope>
    <source>
        <strain evidence="1 2">151-6</strain>
    </source>
</reference>
<dbReference type="Proteomes" id="UP000465062">
    <property type="component" value="Chromosome"/>
</dbReference>
<name>A0A6I6UR85_9BACI</name>
<dbReference type="GO" id="GO:0047617">
    <property type="term" value="F:fatty acyl-CoA hydrolase activity"/>
    <property type="evidence" value="ECO:0007669"/>
    <property type="project" value="TreeGrafter"/>
</dbReference>
<protein>
    <submittedName>
        <fullName evidence="1">Acyl-CoA thioesterase</fullName>
    </submittedName>
</protein>
<dbReference type="Gene3D" id="3.10.129.10">
    <property type="entry name" value="Hotdog Thioesterase"/>
    <property type="match status" value="1"/>
</dbReference>
<gene>
    <name evidence="1" type="ORF">FHE72_16215</name>
</gene>
<dbReference type="Pfam" id="PF13279">
    <property type="entry name" value="4HBT_2"/>
    <property type="match status" value="1"/>
</dbReference>
<dbReference type="SUPFAM" id="SSF54637">
    <property type="entry name" value="Thioesterase/thiol ester dehydrase-isomerase"/>
    <property type="match status" value="1"/>
</dbReference>
<sequence>MKHFTYIEDIETWQQEFSFSIHIKVRFSETDMFGHMNNTVPFTYFEEARIEYLKHIGFMQNWVKPEHDTIPVVADLQCDFVKQVFFDETLKVYVKADRVGRSSVDLHYMGLNEEEQVCFTGRGTMVQISKETGKGVPWTEEMKSKLHSEKVVSSPV</sequence>
<dbReference type="AlphaFoldDB" id="A0A6I6UR85"/>
<dbReference type="CDD" id="cd00586">
    <property type="entry name" value="4HBT"/>
    <property type="match status" value="1"/>
</dbReference>
<accession>A0A6I6UR85</accession>
<evidence type="ECO:0000313" key="2">
    <source>
        <dbReference type="Proteomes" id="UP000465062"/>
    </source>
</evidence>
<dbReference type="InterPro" id="IPR029069">
    <property type="entry name" value="HotDog_dom_sf"/>
</dbReference>
<dbReference type="KEGG" id="bvq:FHE72_16215"/>